<reference evidence="2" key="1">
    <citation type="submission" date="2021-04" db="EMBL/GenBank/DDBJ databases">
        <title>Sequencing of actinobacteria type strains.</title>
        <authorList>
            <person name="Nguyen G.-S."/>
            <person name="Wentzel A."/>
        </authorList>
    </citation>
    <scope>NUCLEOTIDE SEQUENCE</scope>
    <source>
        <strain evidence="2">DSM 42095</strain>
    </source>
</reference>
<keyword evidence="3" id="KW-1185">Reference proteome</keyword>
<name>A0A8T4IY80_9ACTN</name>
<keyword evidence="1" id="KW-0862">Zinc</keyword>
<feature type="binding site" evidence="1">
    <location>
        <position position="283"/>
    </location>
    <ligand>
        <name>Zn(2+)</name>
        <dbReference type="ChEBI" id="CHEBI:29105"/>
    </ligand>
</feature>
<organism evidence="2 3">
    <name type="scientific">Streptomyces daliensis</name>
    <dbReference type="NCBI Taxonomy" id="299421"/>
    <lineage>
        <taxon>Bacteria</taxon>
        <taxon>Bacillati</taxon>
        <taxon>Actinomycetota</taxon>
        <taxon>Actinomycetes</taxon>
        <taxon>Kitasatosporales</taxon>
        <taxon>Streptomycetaceae</taxon>
        <taxon>Streptomyces</taxon>
    </lineage>
</organism>
<dbReference type="Pfam" id="PF05147">
    <property type="entry name" value="LANC_like"/>
    <property type="match status" value="1"/>
</dbReference>
<dbReference type="EMBL" id="JAGSMN010000691">
    <property type="protein sequence ID" value="MBR7676588.1"/>
    <property type="molecule type" value="Genomic_DNA"/>
</dbReference>
<evidence type="ECO:0000256" key="1">
    <source>
        <dbReference type="PIRSR" id="PIRSR607822-1"/>
    </source>
</evidence>
<dbReference type="InterPro" id="IPR033889">
    <property type="entry name" value="LanC"/>
</dbReference>
<feature type="binding site" evidence="1">
    <location>
        <position position="333"/>
    </location>
    <ligand>
        <name>Zn(2+)</name>
        <dbReference type="ChEBI" id="CHEBI:29105"/>
    </ligand>
</feature>
<evidence type="ECO:0000313" key="2">
    <source>
        <dbReference type="EMBL" id="MBR7676588.1"/>
    </source>
</evidence>
<gene>
    <name evidence="2" type="ORF">KDA82_27000</name>
</gene>
<evidence type="ECO:0000313" key="3">
    <source>
        <dbReference type="Proteomes" id="UP000675554"/>
    </source>
</evidence>
<dbReference type="GO" id="GO:0046872">
    <property type="term" value="F:metal ion binding"/>
    <property type="evidence" value="ECO:0007669"/>
    <property type="project" value="UniProtKB-KW"/>
</dbReference>
<dbReference type="CDD" id="cd04793">
    <property type="entry name" value="LanC"/>
    <property type="match status" value="1"/>
</dbReference>
<dbReference type="SUPFAM" id="SSF158745">
    <property type="entry name" value="LanC-like"/>
    <property type="match status" value="1"/>
</dbReference>
<keyword evidence="1" id="KW-0479">Metal-binding</keyword>
<dbReference type="PRINTS" id="PR01955">
    <property type="entry name" value="LANCFRANKIA"/>
</dbReference>
<accession>A0A8T4IY80</accession>
<protein>
    <submittedName>
        <fullName evidence="2">Lanthionine synthetase C family protein</fullName>
    </submittedName>
</protein>
<dbReference type="PRINTS" id="PR01950">
    <property type="entry name" value="LANCSUPER"/>
</dbReference>
<dbReference type="SMART" id="SM01260">
    <property type="entry name" value="LANC_like"/>
    <property type="match status" value="1"/>
</dbReference>
<comment type="caution">
    <text evidence="2">The sequence shown here is derived from an EMBL/GenBank/DDBJ whole genome shotgun (WGS) entry which is preliminary data.</text>
</comment>
<dbReference type="AlphaFoldDB" id="A0A8T4IY80"/>
<sequence length="420" mass="45017">MENRQALRKATELLAERLASPEQVSTWNLAHGWWPQSLARGALGVALLHIERARTGCASWQRVHDWLACAAHDGVLGGPESHLFYGAPALAFALQATADRPGRYARALDTLDQHVAATVRSRLKKAHARIDRGELPALSEFDAIRGLSGMAAMLMRREVHADLARDMCAYLVRLTEPIKNDGELLPGWWSDLAPSGTRTTDFPGGHANNGMAHGIGGPLAALALGMLHGITAPGQSEAIERICSWLDRWQCQGAAGPWWPYWITRERLRTGEPGAGPSRPSWCYGAAGLARAQQLAALALHDTARQRRAEDALLCAVTDQGQLDQIVDASLCHGFAGLIHLTRLMEADAISPGLPQAVPNLVQRLLPARPESLSESLLAPRSGPVDIGLLEGAAGVALALHSARTGTAGTAAWNACFLIN</sequence>
<dbReference type="Gene3D" id="1.50.10.20">
    <property type="match status" value="1"/>
</dbReference>
<proteinExistence type="predicted"/>
<dbReference type="Proteomes" id="UP000675554">
    <property type="component" value="Unassembled WGS sequence"/>
</dbReference>
<dbReference type="GO" id="GO:0031179">
    <property type="term" value="P:peptide modification"/>
    <property type="evidence" value="ECO:0007669"/>
    <property type="project" value="InterPro"/>
</dbReference>
<feature type="binding site" evidence="1">
    <location>
        <position position="332"/>
    </location>
    <ligand>
        <name>Zn(2+)</name>
        <dbReference type="ChEBI" id="CHEBI:29105"/>
    </ligand>
</feature>
<dbReference type="InterPro" id="IPR007822">
    <property type="entry name" value="LANC-like"/>
</dbReference>